<dbReference type="EMBL" id="CAJJDN010000182">
    <property type="protein sequence ID" value="CAD8127991.1"/>
    <property type="molecule type" value="Genomic_DNA"/>
</dbReference>
<gene>
    <name evidence="1" type="ORF">PSON_ATCC_30995.1.T1820016</name>
</gene>
<evidence type="ECO:0000313" key="1">
    <source>
        <dbReference type="EMBL" id="CAD8127991.1"/>
    </source>
</evidence>
<organism evidence="1 2">
    <name type="scientific">Paramecium sonneborni</name>
    <dbReference type="NCBI Taxonomy" id="65129"/>
    <lineage>
        <taxon>Eukaryota</taxon>
        <taxon>Sar</taxon>
        <taxon>Alveolata</taxon>
        <taxon>Ciliophora</taxon>
        <taxon>Intramacronucleata</taxon>
        <taxon>Oligohymenophorea</taxon>
        <taxon>Peniculida</taxon>
        <taxon>Parameciidae</taxon>
        <taxon>Paramecium</taxon>
    </lineage>
</organism>
<comment type="caution">
    <text evidence="1">The sequence shown here is derived from an EMBL/GenBank/DDBJ whole genome shotgun (WGS) entry which is preliminary data.</text>
</comment>
<dbReference type="AlphaFoldDB" id="A0A8S1RHN8"/>
<accession>A0A8S1RHN8</accession>
<name>A0A8S1RHN8_9CILI</name>
<keyword evidence="2" id="KW-1185">Reference proteome</keyword>
<dbReference type="Proteomes" id="UP000692954">
    <property type="component" value="Unassembled WGS sequence"/>
</dbReference>
<evidence type="ECO:0000313" key="2">
    <source>
        <dbReference type="Proteomes" id="UP000692954"/>
    </source>
</evidence>
<proteinExistence type="predicted"/>
<sequence>MVLIKVIKNEKPSYLNRFIQLHIMIQMLYINYKGLTIEPRNGMLIYITIIRFKKKIYSYFCSDLHEFHNELDLKIQLTMQNCLIIYSLDHQNYSQKGWIVDTIRN</sequence>
<protein>
    <submittedName>
        <fullName evidence="1">Uncharacterized protein</fullName>
    </submittedName>
</protein>
<reference evidence="1" key="1">
    <citation type="submission" date="2021-01" db="EMBL/GenBank/DDBJ databases">
        <authorList>
            <consortium name="Genoscope - CEA"/>
            <person name="William W."/>
        </authorList>
    </citation>
    <scope>NUCLEOTIDE SEQUENCE</scope>
</reference>